<dbReference type="AlphaFoldDB" id="R4WXU8"/>
<dbReference type="STRING" id="758793.BRPE64_ACDS21920"/>
<protein>
    <submittedName>
        <fullName evidence="1">Uncharacterized protein</fullName>
    </submittedName>
</protein>
<gene>
    <name evidence="1" type="ORF">BRPE64_ACDS21920</name>
</gene>
<dbReference type="EMBL" id="AP013058">
    <property type="protein sequence ID" value="BAN23946.1"/>
    <property type="molecule type" value="Genomic_DNA"/>
</dbReference>
<dbReference type="PATRIC" id="fig|758793.3.peg.2195"/>
<evidence type="ECO:0000313" key="1">
    <source>
        <dbReference type="EMBL" id="BAN23946.1"/>
    </source>
</evidence>
<evidence type="ECO:0000313" key="2">
    <source>
        <dbReference type="Proteomes" id="UP000013966"/>
    </source>
</evidence>
<dbReference type="Proteomes" id="UP000013966">
    <property type="component" value="Chromosome 1"/>
</dbReference>
<dbReference type="Gene3D" id="3.40.50.150">
    <property type="entry name" value="Vaccinia Virus protein VP39"/>
    <property type="match status" value="1"/>
</dbReference>
<accession>R4WXU8</accession>
<organism evidence="1 2">
    <name type="scientific">Caballeronia insecticola</name>
    <dbReference type="NCBI Taxonomy" id="758793"/>
    <lineage>
        <taxon>Bacteria</taxon>
        <taxon>Pseudomonadati</taxon>
        <taxon>Pseudomonadota</taxon>
        <taxon>Betaproteobacteria</taxon>
        <taxon>Burkholderiales</taxon>
        <taxon>Burkholderiaceae</taxon>
        <taxon>Caballeronia</taxon>
    </lineage>
</organism>
<dbReference type="Pfam" id="PF13578">
    <property type="entry name" value="Methyltransf_24"/>
    <property type="match status" value="1"/>
</dbReference>
<sequence length="210" mass="23898">MEQFMPVKRLTYPEVRSQHVQDACLFANRKDMIKAIAPRHGAIAEVGVAIGDFSQFLVDTLAPTEFHAIDSFELHLLDRVWGVSTTELLHNKTHQQFYQDRFAHYGDLIRLSPGYSHEQLARYPANSFDLVYVDAGHDYDDAKGDTNEAVRTLRPGGMIVFNDYTMVDPLLDSEYGVVQAVNELLATEEWKVVGFALEKFMFCDIAVVHR</sequence>
<keyword evidence="2" id="KW-1185">Reference proteome</keyword>
<name>R4WXU8_9BURK</name>
<proteinExistence type="predicted"/>
<reference evidence="1 2" key="1">
    <citation type="journal article" date="2013" name="Genome Announc.">
        <title>Complete Genome Sequence of Burkholderia sp. Strain RPE64, Bacterial Symbiont of the Bean Bug Riptortus pedestris.</title>
        <authorList>
            <person name="Shibata T.F."/>
            <person name="Maeda T."/>
            <person name="Nikoh N."/>
            <person name="Yamaguchi K."/>
            <person name="Oshima K."/>
            <person name="Hattori M."/>
            <person name="Nishiyama T."/>
            <person name="Hasebe M."/>
            <person name="Fukatsu T."/>
            <person name="Kikuchi Y."/>
            <person name="Shigenobu S."/>
        </authorList>
    </citation>
    <scope>NUCLEOTIDE SEQUENCE [LARGE SCALE GENOMIC DNA]</scope>
</reference>
<dbReference type="KEGG" id="buo:BRPE64_ACDS21920"/>
<reference evidence="1 2" key="2">
    <citation type="journal article" date="2018" name="Int. J. Syst. Evol. Microbiol.">
        <title>Burkholderia insecticola sp. nov., a gut symbiotic bacterium of the bean bug Riptortus pedestris.</title>
        <authorList>
            <person name="Takeshita K."/>
            <person name="Tamaki H."/>
            <person name="Ohbayashi T."/>
            <person name="Meng X.-Y."/>
            <person name="Sone T."/>
            <person name="Mitani Y."/>
            <person name="Peeters C."/>
            <person name="Kikuchi Y."/>
            <person name="Vandamme P."/>
        </authorList>
    </citation>
    <scope>NUCLEOTIDE SEQUENCE [LARGE SCALE GENOMIC DNA]</scope>
    <source>
        <strain evidence="1">RPE64</strain>
    </source>
</reference>
<dbReference type="InterPro" id="IPR029063">
    <property type="entry name" value="SAM-dependent_MTases_sf"/>
</dbReference>
<dbReference type="HOGENOM" id="CLU_102911_0_0_4"/>
<dbReference type="SUPFAM" id="SSF53335">
    <property type="entry name" value="S-adenosyl-L-methionine-dependent methyltransferases"/>
    <property type="match status" value="1"/>
</dbReference>